<dbReference type="AlphaFoldDB" id="A0AA40S6J5"/>
<keyword evidence="1" id="KW-0812">Transmembrane</keyword>
<feature type="transmembrane region" description="Helical" evidence="1">
    <location>
        <begin position="73"/>
        <end position="95"/>
    </location>
</feature>
<evidence type="ECO:0000313" key="2">
    <source>
        <dbReference type="EMBL" id="MBA8915506.1"/>
    </source>
</evidence>
<evidence type="ECO:0000313" key="3">
    <source>
        <dbReference type="Proteomes" id="UP000543554"/>
    </source>
</evidence>
<keyword evidence="1" id="KW-1133">Transmembrane helix</keyword>
<evidence type="ECO:0000256" key="1">
    <source>
        <dbReference type="SAM" id="Phobius"/>
    </source>
</evidence>
<keyword evidence="1" id="KW-0472">Membrane</keyword>
<feature type="transmembrane region" description="Helical" evidence="1">
    <location>
        <begin position="266"/>
        <end position="286"/>
    </location>
</feature>
<reference evidence="2 3" key="1">
    <citation type="submission" date="2020-08" db="EMBL/GenBank/DDBJ databases">
        <title>Genomic Encyclopedia of Type Strains, Phase IV (KMG-IV): sequencing the most valuable type-strain genomes for metagenomic binning, comparative biology and taxonomic classification.</title>
        <authorList>
            <person name="Goeker M."/>
        </authorList>
    </citation>
    <scope>NUCLEOTIDE SEQUENCE [LARGE SCALE GENOMIC DNA]</scope>
    <source>
        <strain evidence="2 3">DSM 11490</strain>
    </source>
</reference>
<feature type="transmembrane region" description="Helical" evidence="1">
    <location>
        <begin position="24"/>
        <end position="43"/>
    </location>
</feature>
<name>A0AA40S6J5_9HYPH</name>
<protein>
    <submittedName>
        <fullName evidence="2">Uncharacterized protein</fullName>
    </submittedName>
</protein>
<comment type="caution">
    <text evidence="2">The sequence shown here is derived from an EMBL/GenBank/DDBJ whole genome shotgun (WGS) entry which is preliminary data.</text>
</comment>
<organism evidence="2 3">
    <name type="scientific">Methylorubrum thiocyanatum</name>
    <dbReference type="NCBI Taxonomy" id="47958"/>
    <lineage>
        <taxon>Bacteria</taxon>
        <taxon>Pseudomonadati</taxon>
        <taxon>Pseudomonadota</taxon>
        <taxon>Alphaproteobacteria</taxon>
        <taxon>Hyphomicrobiales</taxon>
        <taxon>Methylobacteriaceae</taxon>
        <taxon>Methylorubrum</taxon>
    </lineage>
</organism>
<sequence length="502" mass="52533">MTPMPALSATAAVPSARRTVDRRAGLGAGLCAVLILGLVLLWWGRGGWVFPLDDAYITIHNARVLIEGQDRNYGVPALVGASSLIHLALVTAVSLVLPGEAASYLVAGTGPVLFLAGLLTLGRRLGLPWPEGTALALVGLAFGAAQFLNGLETGLVMAAVTWTLVLALEAPSRRLALACGLLPFLRPELGLLSLVLMTRQARLRLAAGPDRAAALRALATDAACVLFAAAPWLAWSFAETGTLLPRTIAAKQAFFGVPSASLAESVVYAAMMVAAGLGPVAAALPFLGRAGPAWALGGFVALFTLGFAMTNWEVLGHNGHRYTLALLPIALFAVMRLGAVHGLRPVRLVILAQAAFALSALLQITAGQERVAQYATVARWAQANLPQARLLIHDAGVIATASDLPLTDLVGLKSPDSIADHRRWTAPSGGAERFRAVDAIARRSGATHAIILDDAPDRFWGLLVDDLRRAGWRADPLETGSARGPYILYRLTPPSPGAAPAP</sequence>
<feature type="transmembrane region" description="Helical" evidence="1">
    <location>
        <begin position="101"/>
        <end position="122"/>
    </location>
</feature>
<gene>
    <name evidence="2" type="ORF">HNR51_004612</name>
</gene>
<dbReference type="Proteomes" id="UP000543554">
    <property type="component" value="Unassembled WGS sequence"/>
</dbReference>
<feature type="transmembrane region" description="Helical" evidence="1">
    <location>
        <begin position="293"/>
        <end position="310"/>
    </location>
</feature>
<dbReference type="RefSeq" id="WP_182556432.1">
    <property type="nucleotide sequence ID" value="NZ_BPRF01000014.1"/>
</dbReference>
<proteinExistence type="predicted"/>
<keyword evidence="3" id="KW-1185">Reference proteome</keyword>
<feature type="transmembrane region" description="Helical" evidence="1">
    <location>
        <begin position="322"/>
        <end position="339"/>
    </location>
</feature>
<dbReference type="EMBL" id="JACJIB010000009">
    <property type="protein sequence ID" value="MBA8915506.1"/>
    <property type="molecule type" value="Genomic_DNA"/>
</dbReference>
<feature type="transmembrane region" description="Helical" evidence="1">
    <location>
        <begin position="134"/>
        <end position="163"/>
    </location>
</feature>
<feature type="transmembrane region" description="Helical" evidence="1">
    <location>
        <begin position="346"/>
        <end position="366"/>
    </location>
</feature>
<accession>A0AA40S6J5</accession>
<feature type="transmembrane region" description="Helical" evidence="1">
    <location>
        <begin position="218"/>
        <end position="238"/>
    </location>
</feature>